<evidence type="ECO:0000256" key="1">
    <source>
        <dbReference type="SAM" id="Phobius"/>
    </source>
</evidence>
<evidence type="ECO:0000313" key="3">
    <source>
        <dbReference type="Proteomes" id="UP001365542"/>
    </source>
</evidence>
<feature type="transmembrane region" description="Helical" evidence="1">
    <location>
        <begin position="406"/>
        <end position="425"/>
    </location>
</feature>
<protein>
    <submittedName>
        <fullName evidence="2">Uncharacterized protein</fullName>
    </submittedName>
</protein>
<feature type="transmembrane region" description="Helical" evidence="1">
    <location>
        <begin position="21"/>
        <end position="41"/>
    </location>
</feature>
<keyword evidence="1" id="KW-0472">Membrane</keyword>
<dbReference type="EMBL" id="JAVHJO010000001">
    <property type="protein sequence ID" value="KAK6544658.1"/>
    <property type="molecule type" value="Genomic_DNA"/>
</dbReference>
<feature type="transmembrane region" description="Helical" evidence="1">
    <location>
        <begin position="437"/>
        <end position="456"/>
    </location>
</feature>
<proteinExistence type="predicted"/>
<reference evidence="2 3" key="1">
    <citation type="submission" date="2019-10" db="EMBL/GenBank/DDBJ databases">
        <authorList>
            <person name="Palmer J.M."/>
        </authorList>
    </citation>
    <scope>NUCLEOTIDE SEQUENCE [LARGE SCALE GENOMIC DNA]</scope>
    <source>
        <strain evidence="2 3">TWF694</strain>
    </source>
</reference>
<gene>
    <name evidence="2" type="ORF">TWF694_001346</name>
</gene>
<feature type="transmembrane region" description="Helical" evidence="1">
    <location>
        <begin position="169"/>
        <end position="192"/>
    </location>
</feature>
<accession>A0AAV9XRI7</accession>
<comment type="caution">
    <text evidence="2">The sequence shown here is derived from an EMBL/GenBank/DDBJ whole genome shotgun (WGS) entry which is preliminary data.</text>
</comment>
<organism evidence="2 3">
    <name type="scientific">Orbilia ellipsospora</name>
    <dbReference type="NCBI Taxonomy" id="2528407"/>
    <lineage>
        <taxon>Eukaryota</taxon>
        <taxon>Fungi</taxon>
        <taxon>Dikarya</taxon>
        <taxon>Ascomycota</taxon>
        <taxon>Pezizomycotina</taxon>
        <taxon>Orbiliomycetes</taxon>
        <taxon>Orbiliales</taxon>
        <taxon>Orbiliaceae</taxon>
        <taxon>Orbilia</taxon>
    </lineage>
</organism>
<dbReference type="Proteomes" id="UP001365542">
    <property type="component" value="Unassembled WGS sequence"/>
</dbReference>
<feature type="transmembrane region" description="Helical" evidence="1">
    <location>
        <begin position="344"/>
        <end position="364"/>
    </location>
</feature>
<keyword evidence="1" id="KW-1133">Transmembrane helix</keyword>
<name>A0AAV9XRI7_9PEZI</name>
<feature type="transmembrane region" description="Helical" evidence="1">
    <location>
        <begin position="61"/>
        <end position="86"/>
    </location>
</feature>
<dbReference type="AlphaFoldDB" id="A0AAV9XRI7"/>
<feature type="transmembrane region" description="Helical" evidence="1">
    <location>
        <begin position="260"/>
        <end position="279"/>
    </location>
</feature>
<evidence type="ECO:0000313" key="2">
    <source>
        <dbReference type="EMBL" id="KAK6544658.1"/>
    </source>
</evidence>
<feature type="transmembrane region" description="Helical" evidence="1">
    <location>
        <begin position="112"/>
        <end position="134"/>
    </location>
</feature>
<keyword evidence="3" id="KW-1185">Reference proteome</keyword>
<keyword evidence="1" id="KW-0812">Transmembrane</keyword>
<sequence length="536" mass="58727">MASMTRKIPLNKSQGTRNACIAGLILAWIIGTGLIAGGAYLSKHGQPIIPISRTSQELLPILLNVIITLLNEPLGFIHAVSLRWALRRETRLAFNSNLRLLTSSKTSWPNAWYSNIFILACLITTYASASLIFIGDDHPFVTVNVSYIDPTSLEGTSFISTTHQPKVRLWAVAMIPLGCGLLGQSIMASFCLRHNRIHSWSSSPIETTAACLNQGFLRREEGRCMRSVHDTEEPSTPASPRCKQASAYRAYKGVRYVTKLLWLLVLFGAIWAGVIFALIKSNAVNGAILGSSWSFLPVFTSNNSPSASIVTNGTSSLNIGWGVDAIAGKSGIAADSSLSISNYIFLWAFFLIAGIQTPLTLTLHCSELLVNFHRDEFVWRSAMTKGGLNTSYNSVTAPLRSWPYPILLIMKAAVHWMYGLSLSVYFSEGVVMRPTQIVYMTLLALFLAVFVTYISISSPKGPQPATFGHLQTLANLVDEWSEIMYWGHKYYDSRTVAHAGTSPEPLETVRLDLLYLGGIESSGTPPKGNGECLGLH</sequence>